<keyword evidence="3" id="KW-1185">Reference proteome</keyword>
<dbReference type="AlphaFoldDB" id="A0A9N7XZZ8"/>
<dbReference type="Proteomes" id="UP001153269">
    <property type="component" value="Unassembled WGS sequence"/>
</dbReference>
<evidence type="ECO:0000256" key="1">
    <source>
        <dbReference type="SAM" id="MobiDB-lite"/>
    </source>
</evidence>
<evidence type="ECO:0000313" key="3">
    <source>
        <dbReference type="Proteomes" id="UP001153269"/>
    </source>
</evidence>
<protein>
    <submittedName>
        <fullName evidence="2">Uncharacterized protein</fullName>
    </submittedName>
</protein>
<accession>A0A9N7XZZ8</accession>
<sequence length="143" mass="15751">MSCLYLQHHPSSEACGRFVAVVNPSERRSPAVLCMCERQRMSRHNFQEILRRTCLKTAKTGPEGRGLPGSSQGLVPPFPPCPLGGEERGRPGLYGVEWMKKSKPQQALLCQSIKRSGSAAGALIMWQTQGRGGWFRGREQPGS</sequence>
<evidence type="ECO:0000313" key="2">
    <source>
        <dbReference type="EMBL" id="CAB1412395.1"/>
    </source>
</evidence>
<gene>
    <name evidence="2" type="ORF">PLEPLA_LOCUS86</name>
</gene>
<organism evidence="2 3">
    <name type="scientific">Pleuronectes platessa</name>
    <name type="common">European plaice</name>
    <dbReference type="NCBI Taxonomy" id="8262"/>
    <lineage>
        <taxon>Eukaryota</taxon>
        <taxon>Metazoa</taxon>
        <taxon>Chordata</taxon>
        <taxon>Craniata</taxon>
        <taxon>Vertebrata</taxon>
        <taxon>Euteleostomi</taxon>
        <taxon>Actinopterygii</taxon>
        <taxon>Neopterygii</taxon>
        <taxon>Teleostei</taxon>
        <taxon>Neoteleostei</taxon>
        <taxon>Acanthomorphata</taxon>
        <taxon>Carangaria</taxon>
        <taxon>Pleuronectiformes</taxon>
        <taxon>Pleuronectoidei</taxon>
        <taxon>Pleuronectidae</taxon>
        <taxon>Pleuronectes</taxon>
    </lineage>
</organism>
<dbReference type="EMBL" id="CADEAL010000001">
    <property type="protein sequence ID" value="CAB1412395.1"/>
    <property type="molecule type" value="Genomic_DNA"/>
</dbReference>
<name>A0A9N7XZZ8_PLEPL</name>
<reference evidence="2" key="1">
    <citation type="submission" date="2020-03" db="EMBL/GenBank/DDBJ databases">
        <authorList>
            <person name="Weist P."/>
        </authorList>
    </citation>
    <scope>NUCLEOTIDE SEQUENCE</scope>
</reference>
<feature type="region of interest" description="Disordered" evidence="1">
    <location>
        <begin position="59"/>
        <end position="82"/>
    </location>
</feature>
<proteinExistence type="predicted"/>
<comment type="caution">
    <text evidence="2">The sequence shown here is derived from an EMBL/GenBank/DDBJ whole genome shotgun (WGS) entry which is preliminary data.</text>
</comment>